<keyword evidence="3" id="KW-1003">Cell membrane</keyword>
<feature type="transmembrane region" description="Helical" evidence="8">
    <location>
        <begin position="326"/>
        <end position="345"/>
    </location>
</feature>
<evidence type="ECO:0000256" key="7">
    <source>
        <dbReference type="SAM" id="Coils"/>
    </source>
</evidence>
<feature type="transmembrane region" description="Helical" evidence="8">
    <location>
        <begin position="573"/>
        <end position="592"/>
    </location>
</feature>
<protein>
    <submittedName>
        <fullName evidence="12">Mechanosensitive ion channel family protein</fullName>
    </submittedName>
</protein>
<reference evidence="13" key="1">
    <citation type="submission" date="2018-08" db="EMBL/GenBank/DDBJ databases">
        <authorList>
            <person name="Im W.T."/>
        </authorList>
    </citation>
    <scope>NUCLEOTIDE SEQUENCE [LARGE SCALE GENOMIC DNA]</scope>
    <source>
        <strain evidence="13">LA-28</strain>
    </source>
</reference>
<dbReference type="GO" id="GO:0005886">
    <property type="term" value="C:plasma membrane"/>
    <property type="evidence" value="ECO:0007669"/>
    <property type="project" value="UniProtKB-SubCell"/>
</dbReference>
<feature type="transmembrane region" description="Helical" evidence="8">
    <location>
        <begin position="397"/>
        <end position="418"/>
    </location>
</feature>
<dbReference type="Gene3D" id="1.10.287.1260">
    <property type="match status" value="1"/>
</dbReference>
<keyword evidence="13" id="KW-1185">Reference proteome</keyword>
<evidence type="ECO:0000256" key="8">
    <source>
        <dbReference type="SAM" id="Phobius"/>
    </source>
</evidence>
<dbReference type="InterPro" id="IPR023408">
    <property type="entry name" value="MscS_beta-dom_sf"/>
</dbReference>
<dbReference type="PANTHER" id="PTHR30347">
    <property type="entry name" value="POTASSIUM CHANNEL RELATED"/>
    <property type="match status" value="1"/>
</dbReference>
<dbReference type="InterPro" id="IPR010920">
    <property type="entry name" value="LSM_dom_sf"/>
</dbReference>
<evidence type="ECO:0000259" key="11">
    <source>
        <dbReference type="Pfam" id="PF21082"/>
    </source>
</evidence>
<dbReference type="GO" id="GO:0008381">
    <property type="term" value="F:mechanosensitive monoatomic ion channel activity"/>
    <property type="evidence" value="ECO:0007669"/>
    <property type="project" value="UniProtKB-ARBA"/>
</dbReference>
<dbReference type="SUPFAM" id="SSF82689">
    <property type="entry name" value="Mechanosensitive channel protein MscS (YggB), C-terminal domain"/>
    <property type="match status" value="1"/>
</dbReference>
<feature type="coiled-coil region" evidence="7">
    <location>
        <begin position="37"/>
        <end position="64"/>
    </location>
</feature>
<dbReference type="InterPro" id="IPR006686">
    <property type="entry name" value="MscS_channel_CS"/>
</dbReference>
<evidence type="ECO:0000256" key="3">
    <source>
        <dbReference type="ARBA" id="ARBA00022475"/>
    </source>
</evidence>
<dbReference type="InterPro" id="IPR011066">
    <property type="entry name" value="MscS_channel_C_sf"/>
</dbReference>
<feature type="transmembrane region" description="Helical" evidence="8">
    <location>
        <begin position="477"/>
        <end position="501"/>
    </location>
</feature>
<feature type="domain" description="Mechanosensitive ion channel MscS" evidence="10">
    <location>
        <begin position="614"/>
        <end position="681"/>
    </location>
</feature>
<dbReference type="Pfam" id="PF21082">
    <property type="entry name" value="MS_channel_3rd"/>
    <property type="match status" value="1"/>
</dbReference>
<dbReference type="PANTHER" id="PTHR30347:SF1">
    <property type="entry name" value="MECHANOSENSITIVE CHANNEL MSCK"/>
    <property type="match status" value="1"/>
</dbReference>
<dbReference type="Gene3D" id="2.30.30.60">
    <property type="match status" value="1"/>
</dbReference>
<evidence type="ECO:0000313" key="13">
    <source>
        <dbReference type="Proteomes" id="UP000262379"/>
    </source>
</evidence>
<feature type="transmembrane region" description="Helical" evidence="8">
    <location>
        <begin position="252"/>
        <end position="275"/>
    </location>
</feature>
<dbReference type="SUPFAM" id="SSF82861">
    <property type="entry name" value="Mechanosensitive channel protein MscS (YggB), transmembrane region"/>
    <property type="match status" value="1"/>
</dbReference>
<feature type="domain" description="Mechanosensitive ion channel MscS C-terminal" evidence="11">
    <location>
        <begin position="688"/>
        <end position="771"/>
    </location>
</feature>
<keyword evidence="6 8" id="KW-0472">Membrane</keyword>
<keyword evidence="7" id="KW-0175">Coiled coil</keyword>
<feature type="transmembrane region" description="Helical" evidence="8">
    <location>
        <begin position="424"/>
        <end position="444"/>
    </location>
</feature>
<dbReference type="Gene3D" id="3.30.70.100">
    <property type="match status" value="1"/>
</dbReference>
<comment type="similarity">
    <text evidence="2">Belongs to the MscS (TC 1.A.23) family.</text>
</comment>
<sequence length="823" mass="89775">MSLVRKLIALSFVLVCLLAGGAFAQDPQDRQPLSGIAAEQQAAIERLSTQADRLEKDINTNSEDDVRLVEIRLALEDLQADVLKSGVAFRPTLTDINAKLEALGPAPKDGAPAETDEKATQRAALSKEKSQINQVIGQAEDLLVRVNGLVNKIAVIRRDLFANTLMKRYQLRSAIGPDVGEAVGDQVSMLSRNISAWFRFVVRFKLQAALVATFFASLVGVIFYVVGRRVIARLLRKDPTADPDYLSRLSAAFWSTLMPSIALLLFLTLTVALYQSYNVLRGDISDYFIGLLQIFFTCFFVNRLSNAILSPDAPNWRLVKIEAQPARVLIWLTTAAALVVGLDRFTGIVTESLGSPLSVTILKGLFAALLVGALLMAVGSVKPFASEDGVARPWPSWFRATVYVLGTATILSALTGYISLAQFVSRQVVVTGAWVATAYIGLLASRAISDEGAFGSTSAGRWIKQTYDTEDSKLDQLGVLASVLINLLIVFAFLPVILFQWGFQAGDMAVWMRRLGAGFQIGTFTFSPLAILTGIIVFGIGYSVTRWFQSWIDGTVMARGRVDIGVRNSIRTVVGYAGMAIATLIGISAAGLNLSSFALIAGGLSLGIGFGLQNIVSNFVSGLILLVERPFKVGDWVVAGDVSGTVRKISVRATEIETFQRQTVMLPNSQLINNAVGNWTHRNRLGRIEVPVGVIHGTDPEHVYRVLLELARGSQLILKNPEPFVLFTGFSETAMNFEIRVFLADISNGSSVQNELRFGIVRAFLREGIEIAHTPRPTSAPPSASWSLDDDKAEAQFVERIAKRADELVEEKRKPRRRKPDPA</sequence>
<organism evidence="12 13">
    <name type="scientific">Mesorhizobium denitrificans</name>
    <dbReference type="NCBI Taxonomy" id="2294114"/>
    <lineage>
        <taxon>Bacteria</taxon>
        <taxon>Pseudomonadati</taxon>
        <taxon>Pseudomonadota</taxon>
        <taxon>Alphaproteobacteria</taxon>
        <taxon>Hyphomicrobiales</taxon>
        <taxon>Phyllobacteriaceae</taxon>
        <taxon>Mesorhizobium</taxon>
    </lineage>
</organism>
<dbReference type="EMBL" id="QURN01000005">
    <property type="protein sequence ID" value="RFC68309.1"/>
    <property type="molecule type" value="Genomic_DNA"/>
</dbReference>
<feature type="chain" id="PRO_5017010113" evidence="9">
    <location>
        <begin position="25"/>
        <end position="823"/>
    </location>
</feature>
<name>A0A371XGF6_9HYPH</name>
<dbReference type="SUPFAM" id="SSF50182">
    <property type="entry name" value="Sm-like ribonucleoproteins"/>
    <property type="match status" value="1"/>
</dbReference>
<feature type="transmembrane region" description="Helical" evidence="8">
    <location>
        <begin position="521"/>
        <end position="542"/>
    </location>
</feature>
<dbReference type="InterPro" id="IPR052702">
    <property type="entry name" value="MscS-like_channel"/>
</dbReference>
<dbReference type="Pfam" id="PF00924">
    <property type="entry name" value="MS_channel_2nd"/>
    <property type="match status" value="1"/>
</dbReference>
<keyword evidence="4 8" id="KW-0812">Transmembrane</keyword>
<evidence type="ECO:0000256" key="5">
    <source>
        <dbReference type="ARBA" id="ARBA00022989"/>
    </source>
</evidence>
<evidence type="ECO:0000256" key="6">
    <source>
        <dbReference type="ARBA" id="ARBA00023136"/>
    </source>
</evidence>
<dbReference type="PROSITE" id="PS01246">
    <property type="entry name" value="UPF0003"/>
    <property type="match status" value="1"/>
</dbReference>
<evidence type="ECO:0000259" key="10">
    <source>
        <dbReference type="Pfam" id="PF00924"/>
    </source>
</evidence>
<feature type="signal peptide" evidence="9">
    <location>
        <begin position="1"/>
        <end position="24"/>
    </location>
</feature>
<dbReference type="AlphaFoldDB" id="A0A371XGF6"/>
<feature type="transmembrane region" description="Helical" evidence="8">
    <location>
        <begin position="365"/>
        <end position="385"/>
    </location>
</feature>
<feature type="transmembrane region" description="Helical" evidence="8">
    <location>
        <begin position="598"/>
        <end position="627"/>
    </location>
</feature>
<accession>A0A371XGF6</accession>
<proteinExistence type="inferred from homology"/>
<dbReference type="RefSeq" id="WP_116623220.1">
    <property type="nucleotide sequence ID" value="NZ_QURN01000005.1"/>
</dbReference>
<evidence type="ECO:0000256" key="4">
    <source>
        <dbReference type="ARBA" id="ARBA00022692"/>
    </source>
</evidence>
<evidence type="ECO:0000256" key="2">
    <source>
        <dbReference type="ARBA" id="ARBA00008017"/>
    </source>
</evidence>
<comment type="caution">
    <text evidence="12">The sequence shown here is derived from an EMBL/GenBank/DDBJ whole genome shotgun (WGS) entry which is preliminary data.</text>
</comment>
<dbReference type="InterPro" id="IPR006685">
    <property type="entry name" value="MscS_channel_2nd"/>
</dbReference>
<dbReference type="InterPro" id="IPR011014">
    <property type="entry name" value="MscS_channel_TM-2"/>
</dbReference>
<dbReference type="Proteomes" id="UP000262379">
    <property type="component" value="Unassembled WGS sequence"/>
</dbReference>
<feature type="transmembrane region" description="Helical" evidence="8">
    <location>
        <begin position="287"/>
        <end position="305"/>
    </location>
</feature>
<evidence type="ECO:0000256" key="1">
    <source>
        <dbReference type="ARBA" id="ARBA00004651"/>
    </source>
</evidence>
<gene>
    <name evidence="12" type="ORF">DY251_07280</name>
</gene>
<comment type="subcellular location">
    <subcellularLocation>
        <location evidence="1">Cell membrane</location>
        <topology evidence="1">Multi-pass membrane protein</topology>
    </subcellularLocation>
</comment>
<evidence type="ECO:0000313" key="12">
    <source>
        <dbReference type="EMBL" id="RFC68309.1"/>
    </source>
</evidence>
<evidence type="ECO:0000256" key="9">
    <source>
        <dbReference type="SAM" id="SignalP"/>
    </source>
</evidence>
<feature type="transmembrane region" description="Helical" evidence="8">
    <location>
        <begin position="208"/>
        <end position="231"/>
    </location>
</feature>
<keyword evidence="9" id="KW-0732">Signal</keyword>
<dbReference type="InterPro" id="IPR049278">
    <property type="entry name" value="MS_channel_C"/>
</dbReference>
<keyword evidence="5 8" id="KW-1133">Transmembrane helix</keyword>